<reference evidence="2" key="1">
    <citation type="submission" date="2016-07" db="EMBL/GenBank/DDBJ databases">
        <authorList>
            <person name="Bretaudeau A."/>
        </authorList>
    </citation>
    <scope>NUCLEOTIDE SEQUENCE</scope>
    <source>
        <strain evidence="2">Rice</strain>
        <tissue evidence="2">Whole body</tissue>
    </source>
</reference>
<dbReference type="AlphaFoldDB" id="A0A2H1VD82"/>
<organism evidence="2">
    <name type="scientific">Spodoptera frugiperda</name>
    <name type="common">Fall armyworm</name>
    <dbReference type="NCBI Taxonomy" id="7108"/>
    <lineage>
        <taxon>Eukaryota</taxon>
        <taxon>Metazoa</taxon>
        <taxon>Ecdysozoa</taxon>
        <taxon>Arthropoda</taxon>
        <taxon>Hexapoda</taxon>
        <taxon>Insecta</taxon>
        <taxon>Pterygota</taxon>
        <taxon>Neoptera</taxon>
        <taxon>Endopterygota</taxon>
        <taxon>Lepidoptera</taxon>
        <taxon>Glossata</taxon>
        <taxon>Ditrysia</taxon>
        <taxon>Noctuoidea</taxon>
        <taxon>Noctuidae</taxon>
        <taxon>Amphipyrinae</taxon>
        <taxon>Spodoptera</taxon>
    </lineage>
</organism>
<protein>
    <submittedName>
        <fullName evidence="2">SFRICE_011347</fullName>
    </submittedName>
</protein>
<evidence type="ECO:0000256" key="1">
    <source>
        <dbReference type="SAM" id="MobiDB-lite"/>
    </source>
</evidence>
<accession>A0A2H1VD82</accession>
<sequence>MTSLALAEARSSVRVLLTKNHPVPPPAFGAGAPATSEGEFHIFFLFFSLSHIPRYLRCVIDGCIAVMRQIVLTAPDPCLAAVTRIMRALTLLCGALRNHNSEVNSEISKQILGTCNIIQRQRHAFYPRRGKQRCTLRHLMPLYNIHPLFTICVLSPILYYKSHVIGDFVLLLRNFPNTEKSPVILLSTRKSNSTNETVISMTKTHITLKSQIVKNIRVGHHNVVIRDLPYFHLDHHGTVYNQPVFLLPKNEECTIHLLRAITEKGSKNRKRLSNALFDPGIEPENPWSAMPFNTKTQCSIPNSSSHRNLCHGEVEDEKR</sequence>
<dbReference type="EMBL" id="ODYU01001898">
    <property type="protein sequence ID" value="SOQ38751.1"/>
    <property type="molecule type" value="Genomic_DNA"/>
</dbReference>
<feature type="compositionally biased region" description="Basic and acidic residues" evidence="1">
    <location>
        <begin position="310"/>
        <end position="319"/>
    </location>
</feature>
<evidence type="ECO:0000313" key="2">
    <source>
        <dbReference type="EMBL" id="SOQ38751.1"/>
    </source>
</evidence>
<feature type="region of interest" description="Disordered" evidence="1">
    <location>
        <begin position="298"/>
        <end position="319"/>
    </location>
</feature>
<feature type="compositionally biased region" description="Polar residues" evidence="1">
    <location>
        <begin position="298"/>
        <end position="307"/>
    </location>
</feature>
<gene>
    <name evidence="2" type="ORF">SFRICE_011347</name>
</gene>
<name>A0A2H1VD82_SPOFR</name>
<proteinExistence type="predicted"/>